<dbReference type="Proteomes" id="UP001597097">
    <property type="component" value="Unassembled WGS sequence"/>
</dbReference>
<evidence type="ECO:0000259" key="5">
    <source>
        <dbReference type="PROSITE" id="PS50931"/>
    </source>
</evidence>
<dbReference type="RefSeq" id="WP_219532406.1">
    <property type="nucleotide sequence ID" value="NZ_JAHKRM010000014.1"/>
</dbReference>
<sequence>MDVQQLRCFLAVAEELHFGRAAERLHLTPSPVSRAVKDLERELGAELFVRSYHQVELTPGGTVLVERVRGILEQVDGLKEAVHQASALESRVVRVGGTHLCPPAVMDRFVAVAEQRFPAHPVDVTMARSAELLPALERGELEAVLVHLPLDRLELDSLVVARYTFSVAVLADDPLAGAPELTLKDVAHRTMTIGPLTPQPLAVDRLHQRLRDAGITSFHQMPDNDSVMLASHVRRSHGLTLTIDPRNGGSASVFDDPAFAVIPLREDLEFLLGVAWRRSREERDPLVSDLVAAMREEWAGQALTL</sequence>
<dbReference type="EMBL" id="JBHUCM010000020">
    <property type="protein sequence ID" value="MFD1540969.1"/>
    <property type="molecule type" value="Genomic_DNA"/>
</dbReference>
<keyword evidence="4" id="KW-0804">Transcription</keyword>
<keyword evidence="3" id="KW-0238">DNA-binding</keyword>
<feature type="domain" description="HTH lysR-type" evidence="5">
    <location>
        <begin position="1"/>
        <end position="58"/>
    </location>
</feature>
<accession>A0ABW4GF17</accession>
<reference evidence="7" key="1">
    <citation type="journal article" date="2019" name="Int. J. Syst. Evol. Microbiol.">
        <title>The Global Catalogue of Microorganisms (GCM) 10K type strain sequencing project: providing services to taxonomists for standard genome sequencing and annotation.</title>
        <authorList>
            <consortium name="The Broad Institute Genomics Platform"/>
            <consortium name="The Broad Institute Genome Sequencing Center for Infectious Disease"/>
            <person name="Wu L."/>
            <person name="Ma J."/>
        </authorList>
    </citation>
    <scope>NUCLEOTIDE SEQUENCE [LARGE SCALE GENOMIC DNA]</scope>
    <source>
        <strain evidence="7">CGMCC 1.15399</strain>
    </source>
</reference>
<evidence type="ECO:0000256" key="1">
    <source>
        <dbReference type="ARBA" id="ARBA00009437"/>
    </source>
</evidence>
<name>A0ABW4GF17_9ACTN</name>
<comment type="caution">
    <text evidence="6">The sequence shown here is derived from an EMBL/GenBank/DDBJ whole genome shotgun (WGS) entry which is preliminary data.</text>
</comment>
<dbReference type="PROSITE" id="PS50931">
    <property type="entry name" value="HTH_LYSR"/>
    <property type="match status" value="1"/>
</dbReference>
<gene>
    <name evidence="6" type="ORF">ACFSJ0_28195</name>
</gene>
<protein>
    <submittedName>
        <fullName evidence="6">LysR family transcriptional regulator</fullName>
    </submittedName>
</protein>
<evidence type="ECO:0000313" key="6">
    <source>
        <dbReference type="EMBL" id="MFD1540969.1"/>
    </source>
</evidence>
<comment type="similarity">
    <text evidence="1">Belongs to the LysR transcriptional regulatory family.</text>
</comment>
<evidence type="ECO:0000313" key="7">
    <source>
        <dbReference type="Proteomes" id="UP001597097"/>
    </source>
</evidence>
<dbReference type="InterPro" id="IPR005119">
    <property type="entry name" value="LysR_subst-bd"/>
</dbReference>
<dbReference type="Pfam" id="PF00126">
    <property type="entry name" value="HTH_1"/>
    <property type="match status" value="1"/>
</dbReference>
<dbReference type="PANTHER" id="PTHR30346:SF28">
    <property type="entry name" value="HTH-TYPE TRANSCRIPTIONAL REGULATOR CYNR"/>
    <property type="match status" value="1"/>
</dbReference>
<evidence type="ECO:0000256" key="4">
    <source>
        <dbReference type="ARBA" id="ARBA00023163"/>
    </source>
</evidence>
<dbReference type="Pfam" id="PF03466">
    <property type="entry name" value="LysR_substrate"/>
    <property type="match status" value="1"/>
</dbReference>
<proteinExistence type="inferred from homology"/>
<dbReference type="InterPro" id="IPR000847">
    <property type="entry name" value="LysR_HTH_N"/>
</dbReference>
<organism evidence="6 7">
    <name type="scientific">Nonomuraea guangzhouensis</name>
    <dbReference type="NCBI Taxonomy" id="1291555"/>
    <lineage>
        <taxon>Bacteria</taxon>
        <taxon>Bacillati</taxon>
        <taxon>Actinomycetota</taxon>
        <taxon>Actinomycetes</taxon>
        <taxon>Streptosporangiales</taxon>
        <taxon>Streptosporangiaceae</taxon>
        <taxon>Nonomuraea</taxon>
    </lineage>
</organism>
<dbReference type="PANTHER" id="PTHR30346">
    <property type="entry name" value="TRANSCRIPTIONAL DUAL REGULATOR HCAR-RELATED"/>
    <property type="match status" value="1"/>
</dbReference>
<keyword evidence="7" id="KW-1185">Reference proteome</keyword>
<keyword evidence="2" id="KW-0805">Transcription regulation</keyword>
<evidence type="ECO:0000256" key="3">
    <source>
        <dbReference type="ARBA" id="ARBA00023125"/>
    </source>
</evidence>
<evidence type="ECO:0000256" key="2">
    <source>
        <dbReference type="ARBA" id="ARBA00023015"/>
    </source>
</evidence>